<dbReference type="EMBL" id="CACVAP010000020">
    <property type="protein sequence ID" value="CAA6799482.1"/>
    <property type="molecule type" value="Genomic_DNA"/>
</dbReference>
<keyword evidence="2" id="KW-0812">Transmembrane</keyword>
<dbReference type="PANTHER" id="PTHR13174">
    <property type="entry name" value="D-GLUCURONYL C5-EPIMERASE"/>
    <property type="match status" value="1"/>
</dbReference>
<evidence type="ECO:0000259" key="3">
    <source>
        <dbReference type="Pfam" id="PF16403"/>
    </source>
</evidence>
<evidence type="ECO:0000313" key="4">
    <source>
        <dbReference type="EMBL" id="CAA6799482.1"/>
    </source>
</evidence>
<dbReference type="GO" id="GO:0015012">
    <property type="term" value="P:heparan sulfate proteoglycan biosynthetic process"/>
    <property type="evidence" value="ECO:0007669"/>
    <property type="project" value="InterPro"/>
</dbReference>
<proteinExistence type="predicted"/>
<protein>
    <submittedName>
        <fullName evidence="4">Calcium-binding acidic-repeat protein (ARP)</fullName>
    </submittedName>
</protein>
<feature type="transmembrane region" description="Helical" evidence="2">
    <location>
        <begin position="16"/>
        <end position="37"/>
    </location>
</feature>
<name>A0A6S6S2H7_9BACT</name>
<evidence type="ECO:0000256" key="1">
    <source>
        <dbReference type="SAM" id="MobiDB-lite"/>
    </source>
</evidence>
<keyword evidence="2" id="KW-1133">Transmembrane helix</keyword>
<dbReference type="InterPro" id="IPR013783">
    <property type="entry name" value="Ig-like_fold"/>
</dbReference>
<dbReference type="Gene3D" id="2.60.40.10">
    <property type="entry name" value="Immunoglobulins"/>
    <property type="match status" value="1"/>
</dbReference>
<accession>A0A6S6S2H7</accession>
<reference evidence="4" key="1">
    <citation type="submission" date="2020-01" db="EMBL/GenBank/DDBJ databases">
        <authorList>
            <person name="Meier V. D."/>
            <person name="Meier V D."/>
        </authorList>
    </citation>
    <scope>NUCLEOTIDE SEQUENCE</scope>
    <source>
        <strain evidence="4">HLG_WM_MAG_06</strain>
    </source>
</reference>
<dbReference type="AlphaFoldDB" id="A0A6S6S2H7"/>
<gene>
    <name evidence="4" type="ORF">HELGO_WM11645</name>
</gene>
<feature type="region of interest" description="Disordered" evidence="1">
    <location>
        <begin position="301"/>
        <end position="322"/>
    </location>
</feature>
<organism evidence="4">
    <name type="scientific">uncultured Sulfurovum sp</name>
    <dbReference type="NCBI Taxonomy" id="269237"/>
    <lineage>
        <taxon>Bacteria</taxon>
        <taxon>Pseudomonadati</taxon>
        <taxon>Campylobacterota</taxon>
        <taxon>Epsilonproteobacteria</taxon>
        <taxon>Campylobacterales</taxon>
        <taxon>Sulfurovaceae</taxon>
        <taxon>Sulfurovum</taxon>
        <taxon>environmental samples</taxon>
    </lineage>
</organism>
<keyword evidence="2" id="KW-0472">Membrane</keyword>
<dbReference type="GO" id="GO:0047464">
    <property type="term" value="F:heparosan-N-sulfate-glucuronate 5-epimerase activity"/>
    <property type="evidence" value="ECO:0007669"/>
    <property type="project" value="InterPro"/>
</dbReference>
<sequence length="365" mass="41574">MLQLHKLRIRLFMHSFKYLLSFFILIITPSLLFSTIYENAENKKTTKWSLINNTSAGTIKNIYDKNKKSRVIQFLGEHTKSVYILKLSNQKINKTSLLSWEMNYSEDFVIMVELNTNKGKHTLIYTPGNEDSNLQYGLGRNSTSGLWKTYERDLEKDLNNFIGNSSIITINNFVIKGSGLIDNIQLVAPKKIVENIKNKTVVKEQVVKKPAKPTTTTNLMPVINLYGKNPVLLQKGEVYVEAGASAIDSSGAELTINISHQIDIFKEGEYSVIYMTTNSMGNSVIDKRRVIVGKVSEQKEIKKKNEPDPEESLKLEQRSEELSAWETKLKAREEELLEQEVVKDKTINKVPLNDAPENYPQRPGL</sequence>
<feature type="domain" description="Pesticidal crystal protein Cry22Aa Ig-like" evidence="3">
    <location>
        <begin position="223"/>
        <end position="292"/>
    </location>
</feature>
<dbReference type="PANTHER" id="PTHR13174:SF3">
    <property type="entry name" value="D-GLUCURONYL C5-EPIMERASE"/>
    <property type="match status" value="1"/>
</dbReference>
<evidence type="ECO:0000256" key="2">
    <source>
        <dbReference type="SAM" id="Phobius"/>
    </source>
</evidence>
<dbReference type="InterPro" id="IPR032179">
    <property type="entry name" value="Cry22Aa_Ig-like"/>
</dbReference>
<dbReference type="InterPro" id="IPR039721">
    <property type="entry name" value="C5-epimerase"/>
</dbReference>
<dbReference type="Pfam" id="PF16403">
    <property type="entry name" value="Bact_surface_Ig-like"/>
    <property type="match status" value="1"/>
</dbReference>